<dbReference type="PANTHER" id="PTHR34814:SF1">
    <property type="entry name" value="NITROSOGUANIDINE RESISTANCE PROTEIN SNG1"/>
    <property type="match status" value="1"/>
</dbReference>
<feature type="domain" description="DUF3533" evidence="2">
    <location>
        <begin position="42"/>
        <end position="404"/>
    </location>
</feature>
<organism evidence="3 4">
    <name type="scientific">Gymnopilus junonius</name>
    <name type="common">Spectacular rustgill mushroom</name>
    <name type="synonym">Gymnopilus spectabilis subsp. junonius</name>
    <dbReference type="NCBI Taxonomy" id="109634"/>
    <lineage>
        <taxon>Eukaryota</taxon>
        <taxon>Fungi</taxon>
        <taxon>Dikarya</taxon>
        <taxon>Basidiomycota</taxon>
        <taxon>Agaricomycotina</taxon>
        <taxon>Agaricomycetes</taxon>
        <taxon>Agaricomycetidae</taxon>
        <taxon>Agaricales</taxon>
        <taxon>Agaricineae</taxon>
        <taxon>Hymenogastraceae</taxon>
        <taxon>Gymnopilus</taxon>
    </lineage>
</organism>
<proteinExistence type="predicted"/>
<name>A0A9P5NF05_GYMJU</name>
<dbReference type="AlphaFoldDB" id="A0A9P5NF05"/>
<evidence type="ECO:0000256" key="1">
    <source>
        <dbReference type="SAM" id="Phobius"/>
    </source>
</evidence>
<dbReference type="InterPro" id="IPR053001">
    <property type="entry name" value="MNNG_permease-like"/>
</dbReference>
<dbReference type="OrthoDB" id="2140105at2759"/>
<keyword evidence="1" id="KW-1133">Transmembrane helix</keyword>
<keyword evidence="4" id="KW-1185">Reference proteome</keyword>
<evidence type="ECO:0000313" key="3">
    <source>
        <dbReference type="EMBL" id="KAF8884554.1"/>
    </source>
</evidence>
<feature type="transmembrane region" description="Helical" evidence="1">
    <location>
        <begin position="336"/>
        <end position="356"/>
    </location>
</feature>
<dbReference type="EMBL" id="JADNYJ010000107">
    <property type="protein sequence ID" value="KAF8884554.1"/>
    <property type="molecule type" value="Genomic_DNA"/>
</dbReference>
<feature type="transmembrane region" description="Helical" evidence="1">
    <location>
        <begin position="270"/>
        <end position="291"/>
    </location>
</feature>
<feature type="transmembrane region" description="Helical" evidence="1">
    <location>
        <begin position="37"/>
        <end position="60"/>
    </location>
</feature>
<feature type="transmembrane region" description="Helical" evidence="1">
    <location>
        <begin position="303"/>
        <end position="324"/>
    </location>
</feature>
<feature type="transmembrane region" description="Helical" evidence="1">
    <location>
        <begin position="393"/>
        <end position="414"/>
    </location>
</feature>
<protein>
    <recommendedName>
        <fullName evidence="2">DUF3533 domain-containing protein</fullName>
    </recommendedName>
</protein>
<dbReference type="PANTHER" id="PTHR34814">
    <property type="entry name" value="NITROSOGUANIDINE RESISTANCE PROTEIN SNG1"/>
    <property type="match status" value="1"/>
</dbReference>
<accession>A0A9P5NF05</accession>
<dbReference type="InterPro" id="IPR022703">
    <property type="entry name" value="DUF3533"/>
</dbReference>
<keyword evidence="1" id="KW-0812">Transmembrane</keyword>
<dbReference type="Proteomes" id="UP000724874">
    <property type="component" value="Unassembled WGS sequence"/>
</dbReference>
<evidence type="ECO:0000313" key="4">
    <source>
        <dbReference type="Proteomes" id="UP000724874"/>
    </source>
</evidence>
<reference evidence="3" key="1">
    <citation type="submission" date="2020-11" db="EMBL/GenBank/DDBJ databases">
        <authorList>
            <consortium name="DOE Joint Genome Institute"/>
            <person name="Ahrendt S."/>
            <person name="Riley R."/>
            <person name="Andreopoulos W."/>
            <person name="LaButti K."/>
            <person name="Pangilinan J."/>
            <person name="Ruiz-duenas F.J."/>
            <person name="Barrasa J.M."/>
            <person name="Sanchez-Garcia M."/>
            <person name="Camarero S."/>
            <person name="Miyauchi S."/>
            <person name="Serrano A."/>
            <person name="Linde D."/>
            <person name="Babiker R."/>
            <person name="Drula E."/>
            <person name="Ayuso-Fernandez I."/>
            <person name="Pacheco R."/>
            <person name="Padilla G."/>
            <person name="Ferreira P."/>
            <person name="Barriuso J."/>
            <person name="Kellner H."/>
            <person name="Castanera R."/>
            <person name="Alfaro M."/>
            <person name="Ramirez L."/>
            <person name="Pisabarro A.G."/>
            <person name="Kuo A."/>
            <person name="Tritt A."/>
            <person name="Lipzen A."/>
            <person name="He G."/>
            <person name="Yan M."/>
            <person name="Ng V."/>
            <person name="Cullen D."/>
            <person name="Martin F."/>
            <person name="Rosso M.-N."/>
            <person name="Henrissat B."/>
            <person name="Hibbett D."/>
            <person name="Martinez A.T."/>
            <person name="Grigoriev I.V."/>
        </authorList>
    </citation>
    <scope>NUCLEOTIDE SEQUENCE</scope>
    <source>
        <strain evidence="3">AH 44721</strain>
    </source>
</reference>
<dbReference type="Pfam" id="PF12051">
    <property type="entry name" value="DUF3533"/>
    <property type="match status" value="1"/>
</dbReference>
<gene>
    <name evidence="3" type="ORF">CPB84DRAFT_1789023</name>
</gene>
<evidence type="ECO:0000259" key="2">
    <source>
        <dbReference type="Pfam" id="PF12051"/>
    </source>
</evidence>
<feature type="transmembrane region" description="Helical" evidence="1">
    <location>
        <begin position="228"/>
        <end position="250"/>
    </location>
</feature>
<sequence length="429" mass="48011">MTTPEQDEPEDTLELFNQPFWKTNREMTLARTAYFKILLPGLFMVAITILAIFSIFWGALWKVPAHLFSGWIVDFDGGEVGQIVTQSLVQAPNAIVSWKVVPSNQFPQGALDVAEEIKNDGAWVAIVINEGVTARYENSLSSPNASYNGAEAITAYAAEARNENAYDILLQPFLQGTLDTIQLKAAMQFTSKLFTSANVSAILEISPQTIVNPVSYTIVNLLPFSQPVAIAAVFVGLIFVLIMSFFVVLISNGAREASRLNRLLSFKSLVSLRLASSVLAYFFLSLIYSLLNLAFHLDLSHTYGHAGFMAFWVFNWVYMMAVGLALESLITLLRQFIPFFLITWIISNVSVTFFPVELLPRIFHYGYAMPFYNLSSAVRHIVFGTKNHLGLNFGVLISWVTVSCITLTAIQWSVRQKDIKLFREKSYTT</sequence>
<comment type="caution">
    <text evidence="3">The sequence shown here is derived from an EMBL/GenBank/DDBJ whole genome shotgun (WGS) entry which is preliminary data.</text>
</comment>
<dbReference type="GO" id="GO:0016020">
    <property type="term" value="C:membrane"/>
    <property type="evidence" value="ECO:0007669"/>
    <property type="project" value="TreeGrafter"/>
</dbReference>
<keyword evidence="1" id="KW-0472">Membrane</keyword>